<name>A0ACC3T9U1_LIPKO</name>
<organism evidence="1 2">
    <name type="scientific">Lipomyces kononenkoae</name>
    <name type="common">Yeast</name>
    <dbReference type="NCBI Taxonomy" id="34357"/>
    <lineage>
        <taxon>Eukaryota</taxon>
        <taxon>Fungi</taxon>
        <taxon>Dikarya</taxon>
        <taxon>Ascomycota</taxon>
        <taxon>Saccharomycotina</taxon>
        <taxon>Lipomycetes</taxon>
        <taxon>Lipomycetales</taxon>
        <taxon>Lipomycetaceae</taxon>
        <taxon>Lipomyces</taxon>
    </lineage>
</organism>
<dbReference type="Proteomes" id="UP001433508">
    <property type="component" value="Unassembled WGS sequence"/>
</dbReference>
<gene>
    <name evidence="1" type="ORF">V1525DRAFT_424099</name>
</gene>
<keyword evidence="2" id="KW-1185">Reference proteome</keyword>
<evidence type="ECO:0000313" key="1">
    <source>
        <dbReference type="EMBL" id="KAK9240194.1"/>
    </source>
</evidence>
<evidence type="ECO:0000313" key="2">
    <source>
        <dbReference type="Proteomes" id="UP001433508"/>
    </source>
</evidence>
<comment type="caution">
    <text evidence="1">The sequence shown here is derived from an EMBL/GenBank/DDBJ whole genome shotgun (WGS) entry which is preliminary data.</text>
</comment>
<dbReference type="EMBL" id="MU971341">
    <property type="protein sequence ID" value="KAK9240194.1"/>
    <property type="molecule type" value="Genomic_DNA"/>
</dbReference>
<reference evidence="2" key="1">
    <citation type="journal article" date="2024" name="Front. Bioeng. Biotechnol.">
        <title>Genome-scale model development and genomic sequencing of the oleaginous clade Lipomyces.</title>
        <authorList>
            <person name="Czajka J.J."/>
            <person name="Han Y."/>
            <person name="Kim J."/>
            <person name="Mondo S.J."/>
            <person name="Hofstad B.A."/>
            <person name="Robles A."/>
            <person name="Haridas S."/>
            <person name="Riley R."/>
            <person name="LaButti K."/>
            <person name="Pangilinan J."/>
            <person name="Andreopoulos W."/>
            <person name="Lipzen A."/>
            <person name="Yan J."/>
            <person name="Wang M."/>
            <person name="Ng V."/>
            <person name="Grigoriev I.V."/>
            <person name="Spatafora J.W."/>
            <person name="Magnuson J.K."/>
            <person name="Baker S.E."/>
            <person name="Pomraning K.R."/>
        </authorList>
    </citation>
    <scope>NUCLEOTIDE SEQUENCE [LARGE SCALE GENOMIC DNA]</scope>
    <source>
        <strain evidence="2">CBS 7786</strain>
    </source>
</reference>
<protein>
    <submittedName>
        <fullName evidence="1">Cation efflux protein</fullName>
    </submittedName>
</protein>
<accession>A0ACC3T9U1</accession>
<proteinExistence type="predicted"/>
<sequence>MGIQLQPRAEHNSENSHSHTTAEHSHSHSIFHSHSHAHDSSLLLSTDIADPGVRITRIGLWVNLGMAVAKGVGGYVFNSKALIADAAHALSDLLSDFLTLATVSVALKRPTSSFPNGFGKVEALGSLGVSAMLMIAGIGIGVNAAESMYSHIFAADQLMAAVQAVEHAPEGILHSLFGHSHSHSHGAHDQPDLNAAWLAGASILVKEWLFQATMKIAKDKKSTVLAANAWHHRVDCLTSIVALVAITGSHFLHMDWLDPAGGLLVSTVILQAGYQSAKDAVLEIVDHSMPEDILDQARAAVAKLTMEDNSRCHVEVLDVRGVKSGPVISVEVDLRVSAKDGYVITLEEANALASKVKQVVATDIKAVRVVSVRTFDENETDTGKWVEKGELDESAK</sequence>